<dbReference type="SUPFAM" id="SSF56496">
    <property type="entry name" value="Fibrinogen C-terminal domain-like"/>
    <property type="match status" value="1"/>
</dbReference>
<dbReference type="InterPro" id="IPR014716">
    <property type="entry name" value="Fibrinogen_a/b/g_C_1"/>
</dbReference>
<feature type="domain" description="Fibrinogen C-terminal" evidence="2">
    <location>
        <begin position="377"/>
        <end position="600"/>
    </location>
</feature>
<dbReference type="EnsemblMetazoa" id="AALFPA23_017736.R25986">
    <property type="protein sequence ID" value="AALFPA23_017736.P25986"/>
    <property type="gene ID" value="AALFPA23_017736"/>
</dbReference>
<dbReference type="SMART" id="SM00186">
    <property type="entry name" value="FBG"/>
    <property type="match status" value="1"/>
</dbReference>
<evidence type="ECO:0000313" key="3">
    <source>
        <dbReference type="EnsemblMetazoa" id="AALFPA23_017736.P25986"/>
    </source>
</evidence>
<proteinExistence type="predicted"/>
<dbReference type="InterPro" id="IPR050373">
    <property type="entry name" value="Fibrinogen_C-term_domain"/>
</dbReference>
<dbReference type="Proteomes" id="UP000069940">
    <property type="component" value="Unassembled WGS sequence"/>
</dbReference>
<keyword evidence="4" id="KW-1185">Reference proteome</keyword>
<dbReference type="PROSITE" id="PS00514">
    <property type="entry name" value="FIBRINOGEN_C_1"/>
    <property type="match status" value="1"/>
</dbReference>
<organism evidence="3 4">
    <name type="scientific">Aedes albopictus</name>
    <name type="common">Asian tiger mosquito</name>
    <name type="synonym">Stegomyia albopicta</name>
    <dbReference type="NCBI Taxonomy" id="7160"/>
    <lineage>
        <taxon>Eukaryota</taxon>
        <taxon>Metazoa</taxon>
        <taxon>Ecdysozoa</taxon>
        <taxon>Arthropoda</taxon>
        <taxon>Hexapoda</taxon>
        <taxon>Insecta</taxon>
        <taxon>Pterygota</taxon>
        <taxon>Neoptera</taxon>
        <taxon>Endopterygota</taxon>
        <taxon>Diptera</taxon>
        <taxon>Nematocera</taxon>
        <taxon>Culicoidea</taxon>
        <taxon>Culicidae</taxon>
        <taxon>Culicinae</taxon>
        <taxon>Aedini</taxon>
        <taxon>Aedes</taxon>
        <taxon>Stegomyia</taxon>
    </lineage>
</organism>
<reference evidence="4" key="1">
    <citation type="journal article" date="2015" name="Proc. Natl. Acad. Sci. U.S.A.">
        <title>Genome sequence of the Asian Tiger mosquito, Aedes albopictus, reveals insights into its biology, genetics, and evolution.</title>
        <authorList>
            <person name="Chen X.G."/>
            <person name="Jiang X."/>
            <person name="Gu J."/>
            <person name="Xu M."/>
            <person name="Wu Y."/>
            <person name="Deng Y."/>
            <person name="Zhang C."/>
            <person name="Bonizzoni M."/>
            <person name="Dermauw W."/>
            <person name="Vontas J."/>
            <person name="Armbruster P."/>
            <person name="Huang X."/>
            <person name="Yang Y."/>
            <person name="Zhang H."/>
            <person name="He W."/>
            <person name="Peng H."/>
            <person name="Liu Y."/>
            <person name="Wu K."/>
            <person name="Chen J."/>
            <person name="Lirakis M."/>
            <person name="Topalis P."/>
            <person name="Van Leeuwen T."/>
            <person name="Hall A.B."/>
            <person name="Jiang X."/>
            <person name="Thorpe C."/>
            <person name="Mueller R.L."/>
            <person name="Sun C."/>
            <person name="Waterhouse R.M."/>
            <person name="Yan G."/>
            <person name="Tu Z.J."/>
            <person name="Fang X."/>
            <person name="James A.A."/>
        </authorList>
    </citation>
    <scope>NUCLEOTIDE SEQUENCE [LARGE SCALE GENOMIC DNA]</scope>
    <source>
        <strain evidence="4">Foshan</strain>
    </source>
</reference>
<dbReference type="Pfam" id="PF00147">
    <property type="entry name" value="Fibrinogen_C"/>
    <property type="match status" value="1"/>
</dbReference>
<name>A0ABM1ZEP9_AEDAL</name>
<dbReference type="PANTHER" id="PTHR19143:SF459">
    <property type="entry name" value="FIBRINOGEN C-TERMINAL DOMAIN-CONTAINING PROTEIN"/>
    <property type="match status" value="1"/>
</dbReference>
<accession>A0ABM1ZEP9</accession>
<dbReference type="InterPro" id="IPR036056">
    <property type="entry name" value="Fibrinogen-like_C"/>
</dbReference>
<dbReference type="GeneID" id="115261221"/>
<dbReference type="InterPro" id="IPR020837">
    <property type="entry name" value="Fibrinogen_CS"/>
</dbReference>
<protein>
    <recommendedName>
        <fullName evidence="2">Fibrinogen C-terminal domain-containing protein</fullName>
    </recommendedName>
</protein>
<dbReference type="PROSITE" id="PS51406">
    <property type="entry name" value="FIBRINOGEN_C_2"/>
    <property type="match status" value="1"/>
</dbReference>
<sequence>MEHYSCTSIMFLRNGSRVLCIVVFSLSVLCGISALSVNDAGDNKLSSDDLRKQLQDVKAHLEKFNTHYLMNLEQRMLNVLTTMTSLDSNVKMLQEKSQIWDVFQHHIGAWTEHMKSVDHKLDLIRKSQESTPHPLETKLSNLDFKIQHIFDKVDIVNEKLHDITKTVYALSSSYRARRNDHNEAHDQSAVMTKISNLQKQLNRLELSSANCPKKNGNGNGKAKKEVQEFDDELDDFLDKLATKKLKDIAASRKNSRSLESLSNVIRSVDERTTRIYDLEANQFEQILSCCKRTDHEITTFTNSADILLKRIERLVISVDDKIENRNKLQCQRRNDPSIAGNNLDVTTDRIEDIISTTTDNDYSVSKLALDESEIEVDFHQPDKQGCHQLTVREDGVYTFGLIELNEANRDINRRYCKFATDGTAWTVIQRRELTDLQENFNRSWSEYKNGFGDLSNEFWFGNNFIHMLTYDDNVELRIELFDFDGNFAYAEYKTFRIDTEQFNFNLMVSDYQGNASDAMSYHHDQDFSTYDHSNDKSSGSFPCALTYGSGWWFNSCAESNLNGIYYAENPRSHKSTGILWEPWLGDYSLKSTIMMIRPRDMWNTEDESVPSPQDP</sequence>
<dbReference type="CDD" id="cd00087">
    <property type="entry name" value="FReD"/>
    <property type="match status" value="1"/>
</dbReference>
<dbReference type="InterPro" id="IPR002181">
    <property type="entry name" value="Fibrinogen_a/b/g_C_dom"/>
</dbReference>
<evidence type="ECO:0000313" key="4">
    <source>
        <dbReference type="Proteomes" id="UP000069940"/>
    </source>
</evidence>
<reference evidence="3" key="2">
    <citation type="submission" date="2025-05" db="UniProtKB">
        <authorList>
            <consortium name="EnsemblMetazoa"/>
        </authorList>
    </citation>
    <scope>IDENTIFICATION</scope>
    <source>
        <strain evidence="3">Foshan</strain>
    </source>
</reference>
<dbReference type="PANTHER" id="PTHR19143">
    <property type="entry name" value="FIBRINOGEN/TENASCIN/ANGIOPOEITIN"/>
    <property type="match status" value="1"/>
</dbReference>
<dbReference type="Gene3D" id="3.90.215.10">
    <property type="entry name" value="Gamma Fibrinogen, chain A, domain 1"/>
    <property type="match status" value="1"/>
</dbReference>
<keyword evidence="1" id="KW-1015">Disulfide bond</keyword>
<evidence type="ECO:0000259" key="2">
    <source>
        <dbReference type="PROSITE" id="PS51406"/>
    </source>
</evidence>
<evidence type="ECO:0000256" key="1">
    <source>
        <dbReference type="ARBA" id="ARBA00023157"/>
    </source>
</evidence>
<dbReference type="RefSeq" id="XP_029718455.2">
    <property type="nucleotide sequence ID" value="XM_029862595.2"/>
</dbReference>